<proteinExistence type="predicted"/>
<dbReference type="Proteomes" id="UP001143674">
    <property type="component" value="Unassembled WGS sequence"/>
</dbReference>
<keyword evidence="1" id="KW-0472">Membrane</keyword>
<keyword evidence="1" id="KW-1133">Transmembrane helix</keyword>
<organism evidence="2 3">
    <name type="scientific">Ralstonia solanacearum</name>
    <name type="common">Pseudomonas solanacearum</name>
    <dbReference type="NCBI Taxonomy" id="305"/>
    <lineage>
        <taxon>Bacteria</taxon>
        <taxon>Pseudomonadati</taxon>
        <taxon>Pseudomonadota</taxon>
        <taxon>Betaproteobacteria</taxon>
        <taxon>Burkholderiales</taxon>
        <taxon>Burkholderiaceae</taxon>
        <taxon>Ralstonia</taxon>
        <taxon>Ralstonia solanacearum species complex</taxon>
    </lineage>
</organism>
<name>A0AAE3NFN6_RALSL</name>
<comment type="caution">
    <text evidence="2">The sequence shown here is derived from an EMBL/GenBank/DDBJ whole genome shotgun (WGS) entry which is preliminary data.</text>
</comment>
<gene>
    <name evidence="2" type="ORF">LBW55_03525</name>
</gene>
<evidence type="ECO:0000256" key="1">
    <source>
        <dbReference type="SAM" id="Phobius"/>
    </source>
</evidence>
<evidence type="ECO:0000313" key="2">
    <source>
        <dbReference type="EMBL" id="MDB0520683.1"/>
    </source>
</evidence>
<dbReference type="AlphaFoldDB" id="A0AAE3NFN6"/>
<feature type="transmembrane region" description="Helical" evidence="1">
    <location>
        <begin position="101"/>
        <end position="118"/>
    </location>
</feature>
<accession>A0AAE3NFN6</accession>
<sequence length="177" mass="19751">MLLRTEGYPMLVSVIETAKTVGKMLIFRMWLMERLAKGWGASAVRIKKCHFGAAVAILVIEVLRFGHSCAVDYDSIDIGSWLVLAVVIGLFLISRSWLLRLSGWVSVLLAILLPFGMFPPFGDEVEVSSLMETIQGRVVVLCVHEAVILCVAWFLLNLDYLNRKNIVNSPSGSERRV</sequence>
<evidence type="ECO:0000313" key="3">
    <source>
        <dbReference type="Proteomes" id="UP001143674"/>
    </source>
</evidence>
<feature type="transmembrane region" description="Helical" evidence="1">
    <location>
        <begin position="78"/>
        <end position="94"/>
    </location>
</feature>
<dbReference type="RefSeq" id="WP_184852665.1">
    <property type="nucleotide sequence ID" value="NZ_JABZEH010000002.1"/>
</dbReference>
<reference evidence="2" key="1">
    <citation type="submission" date="2021-09" db="EMBL/GenBank/DDBJ databases">
        <title>Genomic analysis of Ralstonia spp.</title>
        <authorList>
            <person name="Aburjaile F."/>
            <person name="Ariute J.C."/>
            <person name="Pais A.K.L."/>
            <person name="Albuquerque G.M.R."/>
            <person name="Silva A.M.F."/>
            <person name="Brenig B."/>
            <person name="Azevedo V."/>
            <person name="Matiuzzi M."/>
            <person name="Ramos R."/>
            <person name="Goes-Neto A."/>
            <person name="Soares S."/>
            <person name="Iseppon A.M.B."/>
            <person name="Souza E."/>
            <person name="Gama M."/>
        </authorList>
    </citation>
    <scope>NUCLEOTIDE SEQUENCE</scope>
    <source>
        <strain evidence="2">B4</strain>
    </source>
</reference>
<feature type="transmembrane region" description="Helical" evidence="1">
    <location>
        <begin position="49"/>
        <end position="66"/>
    </location>
</feature>
<evidence type="ECO:0008006" key="4">
    <source>
        <dbReference type="Google" id="ProtNLM"/>
    </source>
</evidence>
<feature type="transmembrane region" description="Helical" evidence="1">
    <location>
        <begin position="138"/>
        <end position="156"/>
    </location>
</feature>
<dbReference type="EMBL" id="JAIVEX010000002">
    <property type="protein sequence ID" value="MDB0520683.1"/>
    <property type="molecule type" value="Genomic_DNA"/>
</dbReference>
<keyword evidence="1" id="KW-0812">Transmembrane</keyword>
<protein>
    <recommendedName>
        <fullName evidence="4">Transmembrane protein</fullName>
    </recommendedName>
</protein>